<dbReference type="InterPro" id="IPR036909">
    <property type="entry name" value="Cyt_c-like_dom_sf"/>
</dbReference>
<evidence type="ECO:0000256" key="2">
    <source>
        <dbReference type="ARBA" id="ARBA00022448"/>
    </source>
</evidence>
<dbReference type="PROSITE" id="PS51007">
    <property type="entry name" value="CYTC"/>
    <property type="match status" value="2"/>
</dbReference>
<keyword evidence="7" id="KW-0408">Iron</keyword>
<evidence type="ECO:0000313" key="9">
    <source>
        <dbReference type="EMBL" id="SUZ63393.1"/>
    </source>
</evidence>
<accession>A0A381PD38</accession>
<keyword evidence="6" id="KW-0249">Electron transport</keyword>
<dbReference type="EMBL" id="UINC01000915">
    <property type="protein sequence ID" value="SUZ63393.1"/>
    <property type="molecule type" value="Genomic_DNA"/>
</dbReference>
<organism evidence="9">
    <name type="scientific">marine metagenome</name>
    <dbReference type="NCBI Taxonomy" id="408172"/>
    <lineage>
        <taxon>unclassified sequences</taxon>
        <taxon>metagenomes</taxon>
        <taxon>ecological metagenomes</taxon>
    </lineage>
</organism>
<dbReference type="SUPFAM" id="SSF46626">
    <property type="entry name" value="Cytochrome c"/>
    <property type="match status" value="2"/>
</dbReference>
<dbReference type="InterPro" id="IPR050597">
    <property type="entry name" value="Cytochrome_c_Oxidase_Subunit"/>
</dbReference>
<reference evidence="9" key="1">
    <citation type="submission" date="2018-05" db="EMBL/GenBank/DDBJ databases">
        <authorList>
            <person name="Lanie J.A."/>
            <person name="Ng W.-L."/>
            <person name="Kazmierczak K.M."/>
            <person name="Andrzejewski T.M."/>
            <person name="Davidsen T.M."/>
            <person name="Wayne K.J."/>
            <person name="Tettelin H."/>
            <person name="Glass J.I."/>
            <person name="Rusch D."/>
            <person name="Podicherti R."/>
            <person name="Tsui H.-C.T."/>
            <person name="Winkler M.E."/>
        </authorList>
    </citation>
    <scope>NUCLEOTIDE SEQUENCE</scope>
</reference>
<dbReference type="PANTHER" id="PTHR33751:SF9">
    <property type="entry name" value="CYTOCHROME C4"/>
    <property type="match status" value="1"/>
</dbReference>
<keyword evidence="3" id="KW-0349">Heme</keyword>
<gene>
    <name evidence="9" type="ORF">METZ01_LOCUS16247</name>
</gene>
<sequence>VKRIYFLKIIIICALLSAPIASAQETLTIPPDEFIYCTVCHGINLMGNKSLEAPRLSQMSAWYVEQQLYSFKNGWRGTHAEDLVGMEMRPMASILSNEQISQAAKFVNKTRSPIPIVNIEGDAETGKKLFQTCSVCHAENAQGNELLRAPTLTGLNDWYLIAQLKNYKKGIRGNNSENIYGLQMQTVTHVLEDDQAINDVVKYILTMQTN</sequence>
<comment type="subcellular location">
    <subcellularLocation>
        <location evidence="1">Periplasm</location>
    </subcellularLocation>
</comment>
<keyword evidence="4" id="KW-0479">Metal-binding</keyword>
<evidence type="ECO:0000256" key="4">
    <source>
        <dbReference type="ARBA" id="ARBA00022723"/>
    </source>
</evidence>
<keyword evidence="2" id="KW-0813">Transport</keyword>
<evidence type="ECO:0000256" key="1">
    <source>
        <dbReference type="ARBA" id="ARBA00004418"/>
    </source>
</evidence>
<evidence type="ECO:0000256" key="6">
    <source>
        <dbReference type="ARBA" id="ARBA00022982"/>
    </source>
</evidence>
<evidence type="ECO:0000256" key="7">
    <source>
        <dbReference type="ARBA" id="ARBA00023004"/>
    </source>
</evidence>
<dbReference type="GO" id="GO:0005506">
    <property type="term" value="F:iron ion binding"/>
    <property type="evidence" value="ECO:0007669"/>
    <property type="project" value="InterPro"/>
</dbReference>
<dbReference type="InterPro" id="IPR024167">
    <property type="entry name" value="Cytochrome_c4-like"/>
</dbReference>
<protein>
    <recommendedName>
        <fullName evidence="8">Cytochrome c domain-containing protein</fullName>
    </recommendedName>
</protein>
<evidence type="ECO:0000256" key="3">
    <source>
        <dbReference type="ARBA" id="ARBA00022617"/>
    </source>
</evidence>
<feature type="non-terminal residue" evidence="9">
    <location>
        <position position="1"/>
    </location>
</feature>
<keyword evidence="5" id="KW-0574">Periplasm</keyword>
<dbReference type="InterPro" id="IPR009056">
    <property type="entry name" value="Cyt_c-like_dom"/>
</dbReference>
<dbReference type="PIRSF" id="PIRSF000005">
    <property type="entry name" value="Cytochrome_c4"/>
    <property type="match status" value="1"/>
</dbReference>
<name>A0A381PD38_9ZZZZ</name>
<dbReference type="Gene3D" id="1.10.760.10">
    <property type="entry name" value="Cytochrome c-like domain"/>
    <property type="match status" value="2"/>
</dbReference>
<dbReference type="GO" id="GO:0020037">
    <property type="term" value="F:heme binding"/>
    <property type="evidence" value="ECO:0007669"/>
    <property type="project" value="InterPro"/>
</dbReference>
<feature type="domain" description="Cytochrome c" evidence="8">
    <location>
        <begin position="18"/>
        <end position="111"/>
    </location>
</feature>
<feature type="domain" description="Cytochrome c" evidence="8">
    <location>
        <begin position="121"/>
        <end position="208"/>
    </location>
</feature>
<dbReference type="GO" id="GO:0042597">
    <property type="term" value="C:periplasmic space"/>
    <property type="evidence" value="ECO:0007669"/>
    <property type="project" value="UniProtKB-SubCell"/>
</dbReference>
<proteinExistence type="predicted"/>
<dbReference type="Pfam" id="PF00034">
    <property type="entry name" value="Cytochrom_C"/>
    <property type="match status" value="2"/>
</dbReference>
<evidence type="ECO:0000256" key="5">
    <source>
        <dbReference type="ARBA" id="ARBA00022764"/>
    </source>
</evidence>
<evidence type="ECO:0000259" key="8">
    <source>
        <dbReference type="PROSITE" id="PS51007"/>
    </source>
</evidence>
<dbReference type="AlphaFoldDB" id="A0A381PD38"/>
<dbReference type="PANTHER" id="PTHR33751">
    <property type="entry name" value="CBB3-TYPE CYTOCHROME C OXIDASE SUBUNIT FIXP"/>
    <property type="match status" value="1"/>
</dbReference>
<dbReference type="GO" id="GO:0009055">
    <property type="term" value="F:electron transfer activity"/>
    <property type="evidence" value="ECO:0007669"/>
    <property type="project" value="InterPro"/>
</dbReference>